<name>A0AAV8WVS6_9CUCU</name>
<evidence type="ECO:0000256" key="5">
    <source>
        <dbReference type="ARBA" id="ARBA00023242"/>
    </source>
</evidence>
<dbReference type="GO" id="GO:0005634">
    <property type="term" value="C:nucleus"/>
    <property type="evidence" value="ECO:0007669"/>
    <property type="project" value="UniProtKB-SubCell"/>
</dbReference>
<keyword evidence="4" id="KW-0862">Zinc</keyword>
<comment type="caution">
    <text evidence="6">The sequence shown here is derived from an EMBL/GenBank/DDBJ whole genome shotgun (WGS) entry which is preliminary data.</text>
</comment>
<sequence>ERKIQEQRQGEISENFKPNQRLITNFIKKTKTWDITDARSIEIHKAIAEMIALDNQPYTLVTDRGFNRLMETLQPHYKIPSRKYFTDTVIPDVCNSCRAKVLENISAAEFISVTTNMWTSDVNNNSFISLTAHW</sequence>
<feature type="non-terminal residue" evidence="6">
    <location>
        <position position="1"/>
    </location>
</feature>
<dbReference type="InterPro" id="IPR052035">
    <property type="entry name" value="ZnF_BED_domain_contain"/>
</dbReference>
<reference evidence="6" key="1">
    <citation type="journal article" date="2023" name="Insect Mol. Biol.">
        <title>Genome sequencing provides insights into the evolution of gene families encoding plant cell wall-degrading enzymes in longhorned beetles.</title>
        <authorList>
            <person name="Shin N.R."/>
            <person name="Okamura Y."/>
            <person name="Kirsch R."/>
            <person name="Pauchet Y."/>
        </authorList>
    </citation>
    <scope>NUCLEOTIDE SEQUENCE</scope>
    <source>
        <strain evidence="6">RBIC_L_NR</strain>
    </source>
</reference>
<keyword evidence="2" id="KW-0479">Metal-binding</keyword>
<evidence type="ECO:0000256" key="3">
    <source>
        <dbReference type="ARBA" id="ARBA00022771"/>
    </source>
</evidence>
<feature type="non-terminal residue" evidence="6">
    <location>
        <position position="134"/>
    </location>
</feature>
<organism evidence="6 7">
    <name type="scientific">Rhamnusium bicolor</name>
    <dbReference type="NCBI Taxonomy" id="1586634"/>
    <lineage>
        <taxon>Eukaryota</taxon>
        <taxon>Metazoa</taxon>
        <taxon>Ecdysozoa</taxon>
        <taxon>Arthropoda</taxon>
        <taxon>Hexapoda</taxon>
        <taxon>Insecta</taxon>
        <taxon>Pterygota</taxon>
        <taxon>Neoptera</taxon>
        <taxon>Endopterygota</taxon>
        <taxon>Coleoptera</taxon>
        <taxon>Polyphaga</taxon>
        <taxon>Cucujiformia</taxon>
        <taxon>Chrysomeloidea</taxon>
        <taxon>Cerambycidae</taxon>
        <taxon>Lepturinae</taxon>
        <taxon>Rhagiini</taxon>
        <taxon>Rhamnusium</taxon>
    </lineage>
</organism>
<gene>
    <name evidence="6" type="ORF">NQ314_016943</name>
</gene>
<dbReference type="GO" id="GO:0008270">
    <property type="term" value="F:zinc ion binding"/>
    <property type="evidence" value="ECO:0007669"/>
    <property type="project" value="UniProtKB-KW"/>
</dbReference>
<evidence type="ECO:0000256" key="4">
    <source>
        <dbReference type="ARBA" id="ARBA00022833"/>
    </source>
</evidence>
<keyword evidence="3" id="KW-0863">Zinc-finger</keyword>
<evidence type="ECO:0000256" key="1">
    <source>
        <dbReference type="ARBA" id="ARBA00004123"/>
    </source>
</evidence>
<accession>A0AAV8WVS6</accession>
<evidence type="ECO:0000313" key="6">
    <source>
        <dbReference type="EMBL" id="KAJ8930276.1"/>
    </source>
</evidence>
<proteinExistence type="predicted"/>
<dbReference type="Proteomes" id="UP001162156">
    <property type="component" value="Unassembled WGS sequence"/>
</dbReference>
<dbReference type="SUPFAM" id="SSF140996">
    <property type="entry name" value="Hermes dimerisation domain"/>
    <property type="match status" value="1"/>
</dbReference>
<keyword evidence="5" id="KW-0539">Nucleus</keyword>
<dbReference type="EMBL" id="JANEYF010004711">
    <property type="protein sequence ID" value="KAJ8930276.1"/>
    <property type="molecule type" value="Genomic_DNA"/>
</dbReference>
<evidence type="ECO:0000313" key="7">
    <source>
        <dbReference type="Proteomes" id="UP001162156"/>
    </source>
</evidence>
<comment type="subcellular location">
    <subcellularLocation>
        <location evidence="1">Nucleus</location>
    </subcellularLocation>
</comment>
<dbReference type="AlphaFoldDB" id="A0AAV8WVS6"/>
<evidence type="ECO:0000256" key="2">
    <source>
        <dbReference type="ARBA" id="ARBA00022723"/>
    </source>
</evidence>
<protein>
    <submittedName>
        <fullName evidence="6">Uncharacterized protein</fullName>
    </submittedName>
</protein>
<dbReference type="PANTHER" id="PTHR46481:SF10">
    <property type="entry name" value="ZINC FINGER BED DOMAIN-CONTAINING PROTEIN 39"/>
    <property type="match status" value="1"/>
</dbReference>
<dbReference type="PANTHER" id="PTHR46481">
    <property type="entry name" value="ZINC FINGER BED DOMAIN-CONTAINING PROTEIN 4"/>
    <property type="match status" value="1"/>
</dbReference>
<keyword evidence="7" id="KW-1185">Reference proteome</keyword>